<reference evidence="2" key="1">
    <citation type="submission" date="2023-03" db="EMBL/GenBank/DDBJ databases">
        <title>MT1 and MT2 Draft Genomes of Novel Species.</title>
        <authorList>
            <person name="Venkateswaran K."/>
        </authorList>
    </citation>
    <scope>NUCLEOTIDE SEQUENCE</scope>
    <source>
        <strain evidence="2">F6_8S_P_1A</strain>
    </source>
</reference>
<dbReference type="Proteomes" id="UP001174210">
    <property type="component" value="Unassembled WGS sequence"/>
</dbReference>
<name>A0ABT8J2S5_9MICO</name>
<evidence type="ECO:0000256" key="1">
    <source>
        <dbReference type="SAM" id="MobiDB-lite"/>
    </source>
</evidence>
<evidence type="ECO:0000313" key="3">
    <source>
        <dbReference type="Proteomes" id="UP001174210"/>
    </source>
</evidence>
<comment type="caution">
    <text evidence="2">The sequence shown here is derived from an EMBL/GenBank/DDBJ whole genome shotgun (WGS) entry which is preliminary data.</text>
</comment>
<organism evidence="2 3">
    <name type="scientific">Leifsonia virtsii</name>
    <dbReference type="NCBI Taxonomy" id="3035915"/>
    <lineage>
        <taxon>Bacteria</taxon>
        <taxon>Bacillati</taxon>
        <taxon>Actinomycetota</taxon>
        <taxon>Actinomycetes</taxon>
        <taxon>Micrococcales</taxon>
        <taxon>Microbacteriaceae</taxon>
        <taxon>Leifsonia</taxon>
    </lineage>
</organism>
<evidence type="ECO:0000313" key="2">
    <source>
        <dbReference type="EMBL" id="MDN4599375.1"/>
    </source>
</evidence>
<keyword evidence="3" id="KW-1185">Reference proteome</keyword>
<proteinExistence type="predicted"/>
<accession>A0ABT8J2S5</accession>
<dbReference type="EMBL" id="JAROCB010000006">
    <property type="protein sequence ID" value="MDN4599375.1"/>
    <property type="molecule type" value="Genomic_DNA"/>
</dbReference>
<gene>
    <name evidence="2" type="ORF">P5G59_19660</name>
</gene>
<sequence>MTDRSEVDVVRIKLGSDKPAPQPDALGRDRIGFAHGLPTAELWERGRGVWRARLDKVSDAQLLLIASGGIVVMAGSISGVTFHDGRVAITGLPDPTHPLIGQRDPLDNSSANPVAYGRLETAPARHPSQRALSEVLNDAIATLTEAGRQRRPRLHQTPSGRLEPHPTESDPVDWAEFVTLALAGAAANLGGIERALAGRPGSWEAAKVEDLLYATVGTEPSDLWRHRTEPVRVVVDVDEILATRTDALSQYDDAEQAIDAQVEQAEKADPAPDPASYGWVYEVTGPNELTSADPAAPPWSWEAWRSFQDTEWGEWTDRIERDIRAGDTSWRSLLIPFSPEAGAEYKRLSDARESRLDRIRHQFEQLDAQKRREWDTYGEAIARAVEAGALAVPGLQAPVEVTLGSDPALPMVEHLIDPLAEQLLDAAIAATLSPADLPGTPLARLAEEAR</sequence>
<feature type="region of interest" description="Disordered" evidence="1">
    <location>
        <begin position="146"/>
        <end position="170"/>
    </location>
</feature>
<dbReference type="RefSeq" id="WP_301220714.1">
    <property type="nucleotide sequence ID" value="NZ_JAROCB010000006.1"/>
</dbReference>
<protein>
    <submittedName>
        <fullName evidence="2">Uncharacterized protein</fullName>
    </submittedName>
</protein>